<dbReference type="InterPro" id="IPR002347">
    <property type="entry name" value="SDR_fam"/>
</dbReference>
<keyword evidence="2" id="KW-0560">Oxidoreductase</keyword>
<dbReference type="Proteomes" id="UP000700596">
    <property type="component" value="Unassembled WGS sequence"/>
</dbReference>
<dbReference type="GO" id="GO:0016491">
    <property type="term" value="F:oxidoreductase activity"/>
    <property type="evidence" value="ECO:0007669"/>
    <property type="project" value="UniProtKB-KW"/>
</dbReference>
<evidence type="ECO:0000256" key="2">
    <source>
        <dbReference type="ARBA" id="ARBA00023002"/>
    </source>
</evidence>
<evidence type="ECO:0000313" key="5">
    <source>
        <dbReference type="Proteomes" id="UP000700596"/>
    </source>
</evidence>
<organism evidence="4 5">
    <name type="scientific">Dendryphion nanum</name>
    <dbReference type="NCBI Taxonomy" id="256645"/>
    <lineage>
        <taxon>Eukaryota</taxon>
        <taxon>Fungi</taxon>
        <taxon>Dikarya</taxon>
        <taxon>Ascomycota</taxon>
        <taxon>Pezizomycotina</taxon>
        <taxon>Dothideomycetes</taxon>
        <taxon>Pleosporomycetidae</taxon>
        <taxon>Pleosporales</taxon>
        <taxon>Torulaceae</taxon>
        <taxon>Dendryphion</taxon>
    </lineage>
</organism>
<dbReference type="OrthoDB" id="191139at2759"/>
<evidence type="ECO:0000313" key="4">
    <source>
        <dbReference type="EMBL" id="KAH7117108.1"/>
    </source>
</evidence>
<name>A0A9P9ID17_9PLEO</name>
<accession>A0A9P9ID17</accession>
<dbReference type="PRINTS" id="PR00081">
    <property type="entry name" value="GDHRDH"/>
</dbReference>
<dbReference type="AlphaFoldDB" id="A0A9P9ID17"/>
<keyword evidence="5" id="KW-1185">Reference proteome</keyword>
<dbReference type="Gene3D" id="3.40.50.720">
    <property type="entry name" value="NAD(P)-binding Rossmann-like Domain"/>
    <property type="match status" value="1"/>
</dbReference>
<protein>
    <submittedName>
        <fullName evidence="4">Short-chain dehydrogenase</fullName>
    </submittedName>
</protein>
<proteinExistence type="inferred from homology"/>
<reference evidence="4" key="1">
    <citation type="journal article" date="2021" name="Nat. Commun.">
        <title>Genetic determinants of endophytism in the Arabidopsis root mycobiome.</title>
        <authorList>
            <person name="Mesny F."/>
            <person name="Miyauchi S."/>
            <person name="Thiergart T."/>
            <person name="Pickel B."/>
            <person name="Atanasova L."/>
            <person name="Karlsson M."/>
            <person name="Huettel B."/>
            <person name="Barry K.W."/>
            <person name="Haridas S."/>
            <person name="Chen C."/>
            <person name="Bauer D."/>
            <person name="Andreopoulos W."/>
            <person name="Pangilinan J."/>
            <person name="LaButti K."/>
            <person name="Riley R."/>
            <person name="Lipzen A."/>
            <person name="Clum A."/>
            <person name="Drula E."/>
            <person name="Henrissat B."/>
            <person name="Kohler A."/>
            <person name="Grigoriev I.V."/>
            <person name="Martin F.M."/>
            <person name="Hacquard S."/>
        </authorList>
    </citation>
    <scope>NUCLEOTIDE SEQUENCE</scope>
    <source>
        <strain evidence="4">MPI-CAGE-CH-0243</strain>
    </source>
</reference>
<evidence type="ECO:0000256" key="1">
    <source>
        <dbReference type="ARBA" id="ARBA00006484"/>
    </source>
</evidence>
<dbReference type="PANTHER" id="PTHR24320">
    <property type="entry name" value="RETINOL DEHYDROGENASE"/>
    <property type="match status" value="1"/>
</dbReference>
<comment type="similarity">
    <text evidence="1">Belongs to the short-chain dehydrogenases/reductases (SDR) family.</text>
</comment>
<dbReference type="InterPro" id="IPR036291">
    <property type="entry name" value="NAD(P)-bd_dom_sf"/>
</dbReference>
<feature type="region of interest" description="Disordered" evidence="3">
    <location>
        <begin position="1"/>
        <end position="20"/>
    </location>
</feature>
<dbReference type="Pfam" id="PF00106">
    <property type="entry name" value="adh_short"/>
    <property type="match status" value="1"/>
</dbReference>
<dbReference type="PANTHER" id="PTHR24320:SF272">
    <property type="entry name" value="NAD(P)-BINDING ROSSMANN-FOLD SUPERFAMILY PROTEIN"/>
    <property type="match status" value="1"/>
</dbReference>
<comment type="caution">
    <text evidence="4">The sequence shown here is derived from an EMBL/GenBank/DDBJ whole genome shotgun (WGS) entry which is preliminary data.</text>
</comment>
<sequence length="330" mass="35620">MSNRYASAHENPKGPGDARPTALQIVQDNDLIGKLTGKVAVVTGASSGIGIPTALALKATGARVFAAVRDLEKGKKALGEALEPGHLELVHLDLNSFDSVRKCAAEILSKTSTLNILINNAGIMATPEGRTADGHELQFGTNHLAHFLLFQLLKPALLASASPEFGSRVVSVSSVGHRNSEIHFDNLKLEGIYQPWLAYGQAKLANVYLANEIERRYGSQNLHAFSLHPGGIWTGLQIHVEEQVAVWKDDPKAQTVIKSPEQGAATSIWAALDKSWEGKGGLYLEECQVSQPYPEGSTNMLESGYATNAYDEEAEKKLWKVSSELVGVEE</sequence>
<gene>
    <name evidence="4" type="ORF">B0J11DRAFT_552987</name>
</gene>
<dbReference type="SUPFAM" id="SSF51735">
    <property type="entry name" value="NAD(P)-binding Rossmann-fold domains"/>
    <property type="match status" value="1"/>
</dbReference>
<dbReference type="EMBL" id="JAGMWT010000014">
    <property type="protein sequence ID" value="KAH7117108.1"/>
    <property type="molecule type" value="Genomic_DNA"/>
</dbReference>
<evidence type="ECO:0000256" key="3">
    <source>
        <dbReference type="SAM" id="MobiDB-lite"/>
    </source>
</evidence>